<dbReference type="OrthoDB" id="6500857at2759"/>
<gene>
    <name evidence="2" type="ORF">ILUMI_21274</name>
</gene>
<keyword evidence="3" id="KW-1185">Reference proteome</keyword>
<protein>
    <recommendedName>
        <fullName evidence="1">Transposable element P transposase-like RNase H domain-containing protein</fullName>
    </recommendedName>
</protein>
<evidence type="ECO:0000259" key="1">
    <source>
        <dbReference type="Pfam" id="PF21787"/>
    </source>
</evidence>
<dbReference type="Proteomes" id="UP000801492">
    <property type="component" value="Unassembled WGS sequence"/>
</dbReference>
<sequence>MADTLIWACALQTTFPGAYIRLRNSDVLTLPHPQYIRKLMNKLSLENTNMKNDHLAYIKNKTACLDEKELIVNLLIDEICINSKITNKGGKMEGSRCNDNKEAVITMQVFMITSILSNNKDVVGLYPVKNLESDQLLELTLNIIKVLTGSGYNIITIISGNNQINRRMFELLCEGQLQTSIKNPYNLENRIFLLFDSVHLFKCIRNNWINQIDNKQTFVFPQVNFCNLGKSNQVSNESEHIKVCACISDLKELYNSEKNKLVKLAPALSFKVLYPSCIERQNVNLCVKLFDEKNITALKLSNGPHGTIQFLELISCWWKIMNCRTLYGGIHKRDEYMKPIINIQDEKLDFFKNFLKWLNKWDQLGIKDESQSETKERHGKLSQETHFALTHSIKAVLDLCHYLFNVLKFGYILLGKFQTDGLEARFG</sequence>
<feature type="domain" description="Transposable element P transposase-like RNase H" evidence="1">
    <location>
        <begin position="51"/>
        <end position="172"/>
    </location>
</feature>
<evidence type="ECO:0000313" key="2">
    <source>
        <dbReference type="EMBL" id="KAF2884903.1"/>
    </source>
</evidence>
<dbReference type="EMBL" id="VTPC01090049">
    <property type="protein sequence ID" value="KAF2884903.1"/>
    <property type="molecule type" value="Genomic_DNA"/>
</dbReference>
<dbReference type="InterPro" id="IPR048365">
    <property type="entry name" value="TNP-like_RNaseH_N"/>
</dbReference>
<reference evidence="2" key="1">
    <citation type="submission" date="2019-08" db="EMBL/GenBank/DDBJ databases">
        <title>The genome of the North American firefly Photinus pyralis.</title>
        <authorList>
            <consortium name="Photinus pyralis genome working group"/>
            <person name="Fallon T.R."/>
            <person name="Sander Lower S.E."/>
            <person name="Weng J.-K."/>
        </authorList>
    </citation>
    <scope>NUCLEOTIDE SEQUENCE</scope>
    <source>
        <strain evidence="2">TRF0915ILg1</strain>
        <tissue evidence="2">Whole body</tissue>
    </source>
</reference>
<dbReference type="Pfam" id="PF21787">
    <property type="entry name" value="TNP-like_RNaseH_N"/>
    <property type="match status" value="1"/>
</dbReference>
<proteinExistence type="predicted"/>
<accession>A0A8K0CCS3</accession>
<evidence type="ECO:0000313" key="3">
    <source>
        <dbReference type="Proteomes" id="UP000801492"/>
    </source>
</evidence>
<dbReference type="AlphaFoldDB" id="A0A8K0CCS3"/>
<organism evidence="2 3">
    <name type="scientific">Ignelater luminosus</name>
    <name type="common">Cucubano</name>
    <name type="synonym">Pyrophorus luminosus</name>
    <dbReference type="NCBI Taxonomy" id="2038154"/>
    <lineage>
        <taxon>Eukaryota</taxon>
        <taxon>Metazoa</taxon>
        <taxon>Ecdysozoa</taxon>
        <taxon>Arthropoda</taxon>
        <taxon>Hexapoda</taxon>
        <taxon>Insecta</taxon>
        <taxon>Pterygota</taxon>
        <taxon>Neoptera</taxon>
        <taxon>Endopterygota</taxon>
        <taxon>Coleoptera</taxon>
        <taxon>Polyphaga</taxon>
        <taxon>Elateriformia</taxon>
        <taxon>Elateroidea</taxon>
        <taxon>Elateridae</taxon>
        <taxon>Agrypninae</taxon>
        <taxon>Pyrophorini</taxon>
        <taxon>Ignelater</taxon>
    </lineage>
</organism>
<comment type="caution">
    <text evidence="2">The sequence shown here is derived from an EMBL/GenBank/DDBJ whole genome shotgun (WGS) entry which is preliminary data.</text>
</comment>
<name>A0A8K0CCS3_IGNLU</name>